<dbReference type="PANTHER" id="PTHR33179">
    <property type="entry name" value="VQ MOTIF-CONTAINING PROTEIN"/>
    <property type="match status" value="1"/>
</dbReference>
<proteinExistence type="predicted"/>
<accession>A0A444G209</accession>
<evidence type="ECO:0000313" key="4">
    <source>
        <dbReference type="Proteomes" id="UP001222027"/>
    </source>
</evidence>
<name>A0A444G209_ENSVE</name>
<dbReference type="InterPro" id="IPR008889">
    <property type="entry name" value="VQ"/>
</dbReference>
<feature type="compositionally biased region" description="Low complexity" evidence="1">
    <location>
        <begin position="105"/>
        <end position="130"/>
    </location>
</feature>
<feature type="region of interest" description="Disordered" evidence="1">
    <location>
        <begin position="1"/>
        <end position="48"/>
    </location>
</feature>
<reference evidence="3 4" key="1">
    <citation type="submission" date="2022-12" db="EMBL/GenBank/DDBJ databases">
        <title>Chromosome-scale assembly of the Ensete ventricosum genome.</title>
        <authorList>
            <person name="Dussert Y."/>
            <person name="Stocks J."/>
            <person name="Wendawek A."/>
            <person name="Woldeyes F."/>
            <person name="Nichols R.A."/>
            <person name="Borrell J.S."/>
        </authorList>
    </citation>
    <scope>NUCLEOTIDE SEQUENCE [LARGE SCALE GENOMIC DNA]</scope>
    <source>
        <strain evidence="4">cv. Maze</strain>
        <tissue evidence="3">Seeds</tissue>
    </source>
</reference>
<dbReference type="Pfam" id="PF05678">
    <property type="entry name" value="VQ"/>
    <property type="match status" value="1"/>
</dbReference>
<keyword evidence="4" id="KW-1185">Reference proteome</keyword>
<sequence>MDSTASGSIQSSNTGDNEEYDSRGESISTFNLPPPHPSPSPTTATAFQHERPSASFIFDPLSPYLTSFPFPPPESNSLSFDSTWLKRIQPYSTCTTLGAMTATRSSVSSSASPSSVQPPAQADRSSAAPRGAKKRSRASRRAPTTVLTTDTSNFRAMVQQFTGLPTPPFTSSHFPRPRLDLYNMGAAAVPPYLLRPSAQKIPSASFLPMTTTSTSSASLFDQAIASISRNTIVNISMPIRTTPETSSPIGATPSSTEKCQLSLFGAQYPSTLDMQSANFISQPLLRSQTAPEYNSHSSGYAIGGLGSLLATEGINLSHNTDVLSGWANESGQENAEPARSKSIFRNYGNPR</sequence>
<dbReference type="PANTHER" id="PTHR33179:SF58">
    <property type="entry name" value="OS08G0409500 PROTEIN"/>
    <property type="match status" value="1"/>
</dbReference>
<organism evidence="3 4">
    <name type="scientific">Ensete ventricosum</name>
    <name type="common">Abyssinian banana</name>
    <name type="synonym">Musa ensete</name>
    <dbReference type="NCBI Taxonomy" id="4639"/>
    <lineage>
        <taxon>Eukaryota</taxon>
        <taxon>Viridiplantae</taxon>
        <taxon>Streptophyta</taxon>
        <taxon>Embryophyta</taxon>
        <taxon>Tracheophyta</taxon>
        <taxon>Spermatophyta</taxon>
        <taxon>Magnoliopsida</taxon>
        <taxon>Liliopsida</taxon>
        <taxon>Zingiberales</taxon>
        <taxon>Musaceae</taxon>
        <taxon>Ensete</taxon>
    </lineage>
</organism>
<feature type="region of interest" description="Disordered" evidence="1">
    <location>
        <begin position="105"/>
        <end position="148"/>
    </location>
</feature>
<feature type="region of interest" description="Disordered" evidence="1">
    <location>
        <begin position="329"/>
        <end position="351"/>
    </location>
</feature>
<dbReference type="InterPro" id="IPR039609">
    <property type="entry name" value="VQ_15/22"/>
</dbReference>
<dbReference type="Proteomes" id="UP001222027">
    <property type="component" value="Unassembled WGS sequence"/>
</dbReference>
<evidence type="ECO:0000313" key="3">
    <source>
        <dbReference type="EMBL" id="KAJ8493536.1"/>
    </source>
</evidence>
<feature type="compositionally biased region" description="Polar residues" evidence="1">
    <location>
        <begin position="1"/>
        <end position="15"/>
    </location>
</feature>
<evidence type="ECO:0000256" key="1">
    <source>
        <dbReference type="SAM" id="MobiDB-lite"/>
    </source>
</evidence>
<dbReference type="AlphaFoldDB" id="A0A444G209"/>
<feature type="compositionally biased region" description="Basic residues" evidence="1">
    <location>
        <begin position="131"/>
        <end position="140"/>
    </location>
</feature>
<feature type="domain" description="VQ" evidence="2">
    <location>
        <begin position="141"/>
        <end position="168"/>
    </location>
</feature>
<dbReference type="OrthoDB" id="780193at2759"/>
<protein>
    <recommendedName>
        <fullName evidence="2">VQ domain-containing protein</fullName>
    </recommendedName>
</protein>
<comment type="caution">
    <text evidence="3">The sequence shown here is derived from an EMBL/GenBank/DDBJ whole genome shotgun (WGS) entry which is preliminary data.</text>
</comment>
<gene>
    <name evidence="3" type="ORF">OPV22_015257</name>
</gene>
<evidence type="ECO:0000259" key="2">
    <source>
        <dbReference type="Pfam" id="PF05678"/>
    </source>
</evidence>
<dbReference type="EMBL" id="JAQQAF010000004">
    <property type="protein sequence ID" value="KAJ8493536.1"/>
    <property type="molecule type" value="Genomic_DNA"/>
</dbReference>